<protein>
    <submittedName>
        <fullName evidence="2">TIR domain-containing protein</fullName>
    </submittedName>
</protein>
<evidence type="ECO:0000259" key="1">
    <source>
        <dbReference type="Pfam" id="PF13676"/>
    </source>
</evidence>
<accession>A0A9X2BA07</accession>
<evidence type="ECO:0000313" key="2">
    <source>
        <dbReference type="EMBL" id="MCJ8210300.1"/>
    </source>
</evidence>
<dbReference type="GO" id="GO:0007165">
    <property type="term" value="P:signal transduction"/>
    <property type="evidence" value="ECO:0007669"/>
    <property type="project" value="InterPro"/>
</dbReference>
<reference evidence="2" key="1">
    <citation type="submission" date="2022-04" db="EMBL/GenBank/DDBJ databases">
        <title>Mucilaginibacter sp. RS28 isolated from freshwater.</title>
        <authorList>
            <person name="Ko S.-R."/>
        </authorList>
    </citation>
    <scope>NUCLEOTIDE SEQUENCE</scope>
    <source>
        <strain evidence="2">RS28</strain>
    </source>
</reference>
<dbReference type="EMBL" id="JALJEJ010000004">
    <property type="protein sequence ID" value="MCJ8210300.1"/>
    <property type="molecule type" value="Genomic_DNA"/>
</dbReference>
<proteinExistence type="predicted"/>
<dbReference type="InterPro" id="IPR000157">
    <property type="entry name" value="TIR_dom"/>
</dbReference>
<dbReference type="InterPro" id="IPR035897">
    <property type="entry name" value="Toll_tir_struct_dom_sf"/>
</dbReference>
<dbReference type="RefSeq" id="WP_245130136.1">
    <property type="nucleotide sequence ID" value="NZ_JALJEJ010000004.1"/>
</dbReference>
<dbReference type="SUPFAM" id="SSF52200">
    <property type="entry name" value="Toll/Interleukin receptor TIR domain"/>
    <property type="match status" value="1"/>
</dbReference>
<name>A0A9X2BA07_9SPHI</name>
<sequence>MIPLLKECVEKLKRELEVTVQDNLITTFAYQKKLPSKNGQYWSLDLFIFHEDESRAPFDVNIGYFRAVSGYENTPIDINRFFDNNDNLVSEFFECWEIHKFENLLPLLLEIEAIDGLGYNASITIKSFVITNVVWLRYVCEETLLIIHPDENYGKEIYIGVQQSERWRLEVKDRRGVLHYRVPFDKVKNFANAQILEAEQNKPKYQYEIALSFAGEDRDYVNEVARELKKNNVKLFYDDYEKVTLWGRDLYTHLDDIYKNKSMYCIIFLSKFYKEKLWTNHERESAQERAFLAHEPYILPVRLDETSIPGIRTTTGYLDGVRLSPKEIAMLAIEKLKSI</sequence>
<feature type="domain" description="TIR" evidence="1">
    <location>
        <begin position="209"/>
        <end position="319"/>
    </location>
</feature>
<evidence type="ECO:0000313" key="3">
    <source>
        <dbReference type="Proteomes" id="UP001139450"/>
    </source>
</evidence>
<gene>
    <name evidence="2" type="ORF">MUY27_11325</name>
</gene>
<dbReference type="Gene3D" id="3.40.50.10140">
    <property type="entry name" value="Toll/interleukin-1 receptor homology (TIR) domain"/>
    <property type="match status" value="1"/>
</dbReference>
<comment type="caution">
    <text evidence="2">The sequence shown here is derived from an EMBL/GenBank/DDBJ whole genome shotgun (WGS) entry which is preliminary data.</text>
</comment>
<dbReference type="AlphaFoldDB" id="A0A9X2BA07"/>
<dbReference type="Pfam" id="PF13676">
    <property type="entry name" value="TIR_2"/>
    <property type="match status" value="1"/>
</dbReference>
<organism evidence="2 3">
    <name type="scientific">Mucilaginibacter straminoryzae</name>
    <dbReference type="NCBI Taxonomy" id="2932774"/>
    <lineage>
        <taxon>Bacteria</taxon>
        <taxon>Pseudomonadati</taxon>
        <taxon>Bacteroidota</taxon>
        <taxon>Sphingobacteriia</taxon>
        <taxon>Sphingobacteriales</taxon>
        <taxon>Sphingobacteriaceae</taxon>
        <taxon>Mucilaginibacter</taxon>
    </lineage>
</organism>
<dbReference type="Proteomes" id="UP001139450">
    <property type="component" value="Unassembled WGS sequence"/>
</dbReference>
<keyword evidence="3" id="KW-1185">Reference proteome</keyword>